<name>A0A9D1NFT7_9FIRM</name>
<dbReference type="Proteomes" id="UP000886743">
    <property type="component" value="Unassembled WGS sequence"/>
</dbReference>
<dbReference type="PRINTS" id="PR00834">
    <property type="entry name" value="PROTEASES2C"/>
</dbReference>
<gene>
    <name evidence="5" type="ORF">IAC74_00845</name>
</gene>
<dbReference type="InterPro" id="IPR051201">
    <property type="entry name" value="Chloro_Bact_Ser_Proteases"/>
</dbReference>
<dbReference type="InterPro" id="IPR009003">
    <property type="entry name" value="Peptidase_S1_PA"/>
</dbReference>
<feature type="transmembrane region" description="Helical" evidence="3">
    <location>
        <begin position="42"/>
        <end position="66"/>
    </location>
</feature>
<dbReference type="SUPFAM" id="SSF50156">
    <property type="entry name" value="PDZ domain-like"/>
    <property type="match status" value="1"/>
</dbReference>
<keyword evidence="3" id="KW-0812">Transmembrane</keyword>
<dbReference type="Pfam" id="PF13365">
    <property type="entry name" value="Trypsin_2"/>
    <property type="match status" value="1"/>
</dbReference>
<evidence type="ECO:0000313" key="5">
    <source>
        <dbReference type="EMBL" id="HIV02091.1"/>
    </source>
</evidence>
<dbReference type="InterPro" id="IPR001940">
    <property type="entry name" value="Peptidase_S1C"/>
</dbReference>
<reference evidence="5" key="1">
    <citation type="submission" date="2020-10" db="EMBL/GenBank/DDBJ databases">
        <authorList>
            <person name="Gilroy R."/>
        </authorList>
    </citation>
    <scope>NUCLEOTIDE SEQUENCE</scope>
    <source>
        <strain evidence="5">4920</strain>
    </source>
</reference>
<feature type="domain" description="PDZ" evidence="4">
    <location>
        <begin position="311"/>
        <end position="401"/>
    </location>
</feature>
<evidence type="ECO:0000259" key="4">
    <source>
        <dbReference type="PROSITE" id="PS50106"/>
    </source>
</evidence>
<keyword evidence="3" id="KW-0472">Membrane</keyword>
<proteinExistence type="predicted"/>
<keyword evidence="3" id="KW-1133">Transmembrane helix</keyword>
<dbReference type="PANTHER" id="PTHR43343">
    <property type="entry name" value="PEPTIDASE S12"/>
    <property type="match status" value="1"/>
</dbReference>
<dbReference type="Gene3D" id="2.30.42.10">
    <property type="match status" value="1"/>
</dbReference>
<dbReference type="SMART" id="SM00228">
    <property type="entry name" value="PDZ"/>
    <property type="match status" value="1"/>
</dbReference>
<dbReference type="SUPFAM" id="SSF50494">
    <property type="entry name" value="Trypsin-like serine proteases"/>
    <property type="match status" value="1"/>
</dbReference>
<keyword evidence="1" id="KW-0645">Protease</keyword>
<dbReference type="InterPro" id="IPR001478">
    <property type="entry name" value="PDZ"/>
</dbReference>
<dbReference type="EMBL" id="DVOF01000025">
    <property type="protein sequence ID" value="HIV02091.1"/>
    <property type="molecule type" value="Genomic_DNA"/>
</dbReference>
<evidence type="ECO:0000256" key="1">
    <source>
        <dbReference type="ARBA" id="ARBA00022670"/>
    </source>
</evidence>
<dbReference type="Gene3D" id="2.40.10.120">
    <property type="match status" value="1"/>
</dbReference>
<protein>
    <submittedName>
        <fullName evidence="5">Trypsin-like peptidase domain-containing protein</fullName>
    </submittedName>
</protein>
<accession>A0A9D1NFT7</accession>
<evidence type="ECO:0000313" key="6">
    <source>
        <dbReference type="Proteomes" id="UP000886743"/>
    </source>
</evidence>
<dbReference type="PROSITE" id="PS50106">
    <property type="entry name" value="PDZ"/>
    <property type="match status" value="1"/>
</dbReference>
<dbReference type="AlphaFoldDB" id="A0A9D1NFT7"/>
<dbReference type="GO" id="GO:0004252">
    <property type="term" value="F:serine-type endopeptidase activity"/>
    <property type="evidence" value="ECO:0007669"/>
    <property type="project" value="InterPro"/>
</dbReference>
<keyword evidence="2" id="KW-0378">Hydrolase</keyword>
<dbReference type="Pfam" id="PF13180">
    <property type="entry name" value="PDZ_2"/>
    <property type="match status" value="1"/>
</dbReference>
<dbReference type="PANTHER" id="PTHR43343:SF3">
    <property type="entry name" value="PROTEASE DO-LIKE 8, CHLOROPLASTIC"/>
    <property type="match status" value="1"/>
</dbReference>
<reference evidence="5" key="2">
    <citation type="journal article" date="2021" name="PeerJ">
        <title>Extensive microbial diversity within the chicken gut microbiome revealed by metagenomics and culture.</title>
        <authorList>
            <person name="Gilroy R."/>
            <person name="Ravi A."/>
            <person name="Getino M."/>
            <person name="Pursley I."/>
            <person name="Horton D.L."/>
            <person name="Alikhan N.F."/>
            <person name="Baker D."/>
            <person name="Gharbi K."/>
            <person name="Hall N."/>
            <person name="Watson M."/>
            <person name="Adriaenssens E.M."/>
            <person name="Foster-Nyarko E."/>
            <person name="Jarju S."/>
            <person name="Secka A."/>
            <person name="Antonio M."/>
            <person name="Oren A."/>
            <person name="Chaudhuri R.R."/>
            <person name="La Ragione R."/>
            <person name="Hildebrand F."/>
            <person name="Pallen M.J."/>
        </authorList>
    </citation>
    <scope>NUCLEOTIDE SEQUENCE</scope>
    <source>
        <strain evidence="5">4920</strain>
    </source>
</reference>
<evidence type="ECO:0000256" key="3">
    <source>
        <dbReference type="SAM" id="Phobius"/>
    </source>
</evidence>
<dbReference type="InterPro" id="IPR036034">
    <property type="entry name" value="PDZ_sf"/>
</dbReference>
<sequence length="424" mass="44839">MSDYKWYPDDYQMGIEPHKKETSLIVSEATEQPKKKKKMKPWVVALVTALITSLLCTGVLGAFVFVPALSSLSSGSAVIYRDGEDMRNKVDLSTALGLQGESASGQEPMSIVDIARQVGPAVVGIVATGESSSGMFLIPSQTQSSGSGIIISSDGYIVTNNHVVENATSLKVTLNTMEEYDAKIVGTDPQTDLAVIKIEATGLTSAVLGNSSDVEVGELAIAIGNPLGQELAGTVTTGIISATNRQVTVDDVEYTLLQTDAAINEGNSGGALVNAYGEVIGINSVKMASTGVEGLGFAIPSDIAKPVISDLIEYGYVTGRPVIGITGRNITEEMSRYYDLPVGVYIQSITEFSAAEKAGLRPGDVIIQCDGQTIETVDELNEIRDQHQVGDTLALTVVRDGQRMDVSVTLQEDRSSVPTPNPNE</sequence>
<comment type="caution">
    <text evidence="5">The sequence shown here is derived from an EMBL/GenBank/DDBJ whole genome shotgun (WGS) entry which is preliminary data.</text>
</comment>
<evidence type="ECO:0000256" key="2">
    <source>
        <dbReference type="ARBA" id="ARBA00022801"/>
    </source>
</evidence>
<organism evidence="5 6">
    <name type="scientific">Candidatus Aphodoplasma excrementigallinarum</name>
    <dbReference type="NCBI Taxonomy" id="2840673"/>
    <lineage>
        <taxon>Bacteria</taxon>
        <taxon>Bacillati</taxon>
        <taxon>Bacillota</taxon>
        <taxon>Clostridia</taxon>
        <taxon>Eubacteriales</taxon>
        <taxon>Candidatus Aphodoplasma</taxon>
    </lineage>
</organism>
<dbReference type="GO" id="GO:0006508">
    <property type="term" value="P:proteolysis"/>
    <property type="evidence" value="ECO:0007669"/>
    <property type="project" value="UniProtKB-KW"/>
</dbReference>